<proteinExistence type="predicted"/>
<feature type="region of interest" description="Disordered" evidence="1">
    <location>
        <begin position="23"/>
        <end position="58"/>
    </location>
</feature>
<name>U2L6V5_9BACT</name>
<dbReference type="AlphaFoldDB" id="U2L6V5"/>
<accession>U2L6V5</accession>
<evidence type="ECO:0000256" key="1">
    <source>
        <dbReference type="SAM" id="MobiDB-lite"/>
    </source>
</evidence>
<protein>
    <submittedName>
        <fullName evidence="2">Uncharacterized protein</fullName>
    </submittedName>
</protein>
<reference evidence="2 3" key="1">
    <citation type="submission" date="2013-08" db="EMBL/GenBank/DDBJ databases">
        <authorList>
            <person name="Durkin A.S."/>
            <person name="Haft D.R."/>
            <person name="McCorrison J."/>
            <person name="Torralba M."/>
            <person name="Gillis M."/>
            <person name="Haft D.H."/>
            <person name="Methe B."/>
            <person name="Sutton G."/>
            <person name="Nelson K.E."/>
        </authorList>
    </citation>
    <scope>NUCLEOTIDE SEQUENCE [LARGE SCALE GENOMIC DNA]</scope>
    <source>
        <strain evidence="2 3">F0068</strain>
    </source>
</reference>
<dbReference type="PATRIC" id="fig|1081904.3.peg.1757"/>
<evidence type="ECO:0000313" key="3">
    <source>
        <dbReference type="Proteomes" id="UP000016600"/>
    </source>
</evidence>
<organism evidence="2 3">
    <name type="scientific">Hoylesella pleuritidis F0068</name>
    <dbReference type="NCBI Taxonomy" id="1081904"/>
    <lineage>
        <taxon>Bacteria</taxon>
        <taxon>Pseudomonadati</taxon>
        <taxon>Bacteroidota</taxon>
        <taxon>Bacteroidia</taxon>
        <taxon>Bacteroidales</taxon>
        <taxon>Prevotellaceae</taxon>
        <taxon>Hoylesella</taxon>
    </lineage>
</organism>
<keyword evidence="3" id="KW-1185">Reference proteome</keyword>
<dbReference type="EMBL" id="AWET01000040">
    <property type="protein sequence ID" value="ERK00061.1"/>
    <property type="molecule type" value="Genomic_DNA"/>
</dbReference>
<sequence>MKQAYSKPEFKVINIEPDTHLLESSLQGDHNPADDDEVLNAKPYDSFEEETSKDLWEE</sequence>
<comment type="caution">
    <text evidence="2">The sequence shown here is derived from an EMBL/GenBank/DDBJ whole genome shotgun (WGS) entry which is preliminary data.</text>
</comment>
<dbReference type="Proteomes" id="UP000016600">
    <property type="component" value="Unassembled WGS sequence"/>
</dbReference>
<gene>
    <name evidence="2" type="ORF">HMPREF1218_1536</name>
</gene>
<evidence type="ECO:0000313" key="2">
    <source>
        <dbReference type="EMBL" id="ERK00061.1"/>
    </source>
</evidence>